<keyword evidence="2" id="KW-0547">Nucleotide-binding</keyword>
<evidence type="ECO:0000256" key="5">
    <source>
        <dbReference type="SAM" id="MobiDB-lite"/>
    </source>
</evidence>
<dbReference type="PANTHER" id="PTHR43289:SF34">
    <property type="entry name" value="SERINE_THREONINE-PROTEIN KINASE YBDM-RELATED"/>
    <property type="match status" value="1"/>
</dbReference>
<organism evidence="7 8">
    <name type="scientific">Streptomyces johnsoniae</name>
    <dbReference type="NCBI Taxonomy" id="3075532"/>
    <lineage>
        <taxon>Bacteria</taxon>
        <taxon>Bacillati</taxon>
        <taxon>Actinomycetota</taxon>
        <taxon>Actinomycetes</taxon>
        <taxon>Kitasatosporales</taxon>
        <taxon>Streptomycetaceae</taxon>
        <taxon>Streptomyces</taxon>
    </lineage>
</organism>
<dbReference type="Gene3D" id="3.30.200.20">
    <property type="entry name" value="Phosphorylase Kinase, domain 1"/>
    <property type="match status" value="1"/>
</dbReference>
<dbReference type="InterPro" id="IPR011009">
    <property type="entry name" value="Kinase-like_dom_sf"/>
</dbReference>
<dbReference type="Gene3D" id="1.10.510.10">
    <property type="entry name" value="Transferase(Phosphotransferase) domain 1"/>
    <property type="match status" value="1"/>
</dbReference>
<evidence type="ECO:0000256" key="3">
    <source>
        <dbReference type="ARBA" id="ARBA00022777"/>
    </source>
</evidence>
<dbReference type="CDD" id="cd14014">
    <property type="entry name" value="STKc_PknB_like"/>
    <property type="match status" value="1"/>
</dbReference>
<dbReference type="InterPro" id="IPR008271">
    <property type="entry name" value="Ser/Thr_kinase_AS"/>
</dbReference>
<dbReference type="EMBL" id="JAVREV010000019">
    <property type="protein sequence ID" value="MDT0446395.1"/>
    <property type="molecule type" value="Genomic_DNA"/>
</dbReference>
<evidence type="ECO:0000313" key="8">
    <source>
        <dbReference type="Proteomes" id="UP001183615"/>
    </source>
</evidence>
<feature type="region of interest" description="Disordered" evidence="5">
    <location>
        <begin position="1"/>
        <end position="39"/>
    </location>
</feature>
<dbReference type="PANTHER" id="PTHR43289">
    <property type="entry name" value="MITOGEN-ACTIVATED PROTEIN KINASE KINASE KINASE 20-RELATED"/>
    <property type="match status" value="1"/>
</dbReference>
<evidence type="ECO:0000313" key="7">
    <source>
        <dbReference type="EMBL" id="MDT0446395.1"/>
    </source>
</evidence>
<dbReference type="Pfam" id="PF00069">
    <property type="entry name" value="Pkinase"/>
    <property type="match status" value="1"/>
</dbReference>
<reference evidence="8" key="1">
    <citation type="submission" date="2023-07" db="EMBL/GenBank/DDBJ databases">
        <title>30 novel species of actinomycetes from the DSMZ collection.</title>
        <authorList>
            <person name="Nouioui I."/>
        </authorList>
    </citation>
    <scope>NUCLEOTIDE SEQUENCE [LARGE SCALE GENOMIC DNA]</scope>
    <source>
        <strain evidence="8">DSM 41886</strain>
    </source>
</reference>
<comment type="caution">
    <text evidence="7">The sequence shown here is derived from an EMBL/GenBank/DDBJ whole genome shotgun (WGS) entry which is preliminary data.</text>
</comment>
<gene>
    <name evidence="7" type="ORF">RM779_27925</name>
</gene>
<keyword evidence="4" id="KW-0067">ATP-binding</keyword>
<evidence type="ECO:0000256" key="1">
    <source>
        <dbReference type="ARBA" id="ARBA00022679"/>
    </source>
</evidence>
<dbReference type="PROSITE" id="PS00108">
    <property type="entry name" value="PROTEIN_KINASE_ST"/>
    <property type="match status" value="1"/>
</dbReference>
<feature type="domain" description="Protein kinase" evidence="6">
    <location>
        <begin position="48"/>
        <end position="296"/>
    </location>
</feature>
<dbReference type="GO" id="GO:0004674">
    <property type="term" value="F:protein serine/threonine kinase activity"/>
    <property type="evidence" value="ECO:0007669"/>
    <property type="project" value="UniProtKB-EC"/>
</dbReference>
<dbReference type="SUPFAM" id="SSF56112">
    <property type="entry name" value="Protein kinase-like (PK-like)"/>
    <property type="match status" value="1"/>
</dbReference>
<name>A0ABU2SBQ7_9ACTN</name>
<dbReference type="EC" id="2.7.11.1" evidence="7"/>
<evidence type="ECO:0000256" key="2">
    <source>
        <dbReference type="ARBA" id="ARBA00022741"/>
    </source>
</evidence>
<dbReference type="RefSeq" id="WP_311620549.1">
    <property type="nucleotide sequence ID" value="NZ_JAVREV010000019.1"/>
</dbReference>
<protein>
    <submittedName>
        <fullName evidence="7">Serine/threonine-protein kinase</fullName>
        <ecNumber evidence="7">2.7.11.1</ecNumber>
    </submittedName>
</protein>
<keyword evidence="8" id="KW-1185">Reference proteome</keyword>
<evidence type="ECO:0000256" key="4">
    <source>
        <dbReference type="ARBA" id="ARBA00022840"/>
    </source>
</evidence>
<dbReference type="PROSITE" id="PS50011">
    <property type="entry name" value="PROTEIN_KINASE_DOM"/>
    <property type="match status" value="1"/>
</dbReference>
<accession>A0ABU2SBQ7</accession>
<sequence length="348" mass="36487">MDQVGLVRRPLKYPPTRGAGTGHTGDVSQGRKRRGGPAAGGCPGIGAYRLLKRLGGGGMRLVFLGRSRGGRLVAVKLVRPELARDPDFRRRFKREVEAAQRVGGFYTAHVLDADPEGDPPWLVTAYIPGPSLQEAITRCGFLPETSLGLLAAGLAEGLATVHGCKVVHRDLKPGNVLLAADGPRLIDFGIARAADDTQLTGTGLVVGTPGFMAPEHIVGNLAEPAADVFSLGAVLAYAATGRPPFGSGAAHAVNYRVVHEAPQLSGVPDAYTALIGNCLAKDAAKRPGVEHPVPLSTGGTRRTRSSPRGAALVLTVERGLVFDMRISAVIEAPGVNDGRRFRTVRTTT</sequence>
<dbReference type="SMART" id="SM00220">
    <property type="entry name" value="S_TKc"/>
    <property type="match status" value="1"/>
</dbReference>
<keyword evidence="3 7" id="KW-0418">Kinase</keyword>
<proteinExistence type="predicted"/>
<dbReference type="Proteomes" id="UP001183615">
    <property type="component" value="Unassembled WGS sequence"/>
</dbReference>
<dbReference type="InterPro" id="IPR000719">
    <property type="entry name" value="Prot_kinase_dom"/>
</dbReference>
<evidence type="ECO:0000259" key="6">
    <source>
        <dbReference type="PROSITE" id="PS50011"/>
    </source>
</evidence>
<keyword evidence="1 7" id="KW-0808">Transferase</keyword>